<accession>R9L5S5</accession>
<dbReference type="HOGENOM" id="CLU_021095_0_2_11"/>
<dbReference type="PANTHER" id="PTHR30408:SF12">
    <property type="entry name" value="TYPE I RESTRICTION ENZYME MJAVIII SPECIFICITY SUBUNIT"/>
    <property type="match status" value="1"/>
</dbReference>
<feature type="domain" description="Type I restriction modification DNA specificity" evidence="4">
    <location>
        <begin position="205"/>
        <end position="370"/>
    </location>
</feature>
<evidence type="ECO:0000256" key="2">
    <source>
        <dbReference type="ARBA" id="ARBA00022747"/>
    </source>
</evidence>
<dbReference type="eggNOG" id="COG0732">
    <property type="taxonomic scope" value="Bacteria"/>
</dbReference>
<dbReference type="InterPro" id="IPR044946">
    <property type="entry name" value="Restrct_endonuc_typeI_TRD_sf"/>
</dbReference>
<dbReference type="GO" id="GO:0009307">
    <property type="term" value="P:DNA restriction-modification system"/>
    <property type="evidence" value="ECO:0007669"/>
    <property type="project" value="UniProtKB-KW"/>
</dbReference>
<protein>
    <recommendedName>
        <fullName evidence="4">Type I restriction modification DNA specificity domain-containing protein</fullName>
    </recommendedName>
</protein>
<dbReference type="GO" id="GO:0003677">
    <property type="term" value="F:DNA binding"/>
    <property type="evidence" value="ECO:0007669"/>
    <property type="project" value="UniProtKB-KW"/>
</dbReference>
<dbReference type="GeneID" id="82191923"/>
<keyword evidence="6" id="KW-1185">Reference proteome</keyword>
<dbReference type="AlphaFoldDB" id="R9L5S5"/>
<dbReference type="InterPro" id="IPR000055">
    <property type="entry name" value="Restrct_endonuc_typeI_TRD"/>
</dbReference>
<dbReference type="STRING" id="1235794.C811_00055"/>
<reference evidence="5 6" key="1">
    <citation type="submission" date="2013-04" db="EMBL/GenBank/DDBJ databases">
        <title>The Genome Sequence of Enterorhabdus caecimuris B7.</title>
        <authorList>
            <consortium name="The Broad Institute Genomics Platform"/>
            <consortium name="The Broad Institute Genome Sequencing Center for Infectious Disease"/>
            <person name="Earl A."/>
            <person name="Xavier R."/>
            <person name="Elson C."/>
            <person name="Duck W."/>
            <person name="Walker B."/>
            <person name="Young S."/>
            <person name="Zeng Q."/>
            <person name="Gargeya S."/>
            <person name="Fitzgerald M."/>
            <person name="Haas B."/>
            <person name="Abouelleil A."/>
            <person name="Allen A.W."/>
            <person name="Alvarado L."/>
            <person name="Arachchi H.M."/>
            <person name="Berlin A.M."/>
            <person name="Chapman S.B."/>
            <person name="Gainer-Dewar J."/>
            <person name="Goldberg J."/>
            <person name="Griggs A."/>
            <person name="Gujja S."/>
            <person name="Hansen M."/>
            <person name="Howarth C."/>
            <person name="Imamovic A."/>
            <person name="Ireland A."/>
            <person name="Larimer J."/>
            <person name="McCowan C."/>
            <person name="Murphy C."/>
            <person name="Pearson M."/>
            <person name="Poon T.W."/>
            <person name="Priest M."/>
            <person name="Roberts A."/>
            <person name="Saif S."/>
            <person name="Shea T."/>
            <person name="Sisk P."/>
            <person name="Sykes S."/>
            <person name="Wortman J."/>
            <person name="Nusbaum C."/>
            <person name="Birren B."/>
        </authorList>
    </citation>
    <scope>NUCLEOTIDE SEQUENCE [LARGE SCALE GENOMIC DNA]</scope>
    <source>
        <strain evidence="5 6">B7</strain>
    </source>
</reference>
<evidence type="ECO:0000256" key="3">
    <source>
        <dbReference type="ARBA" id="ARBA00023125"/>
    </source>
</evidence>
<proteinExistence type="inferred from homology"/>
<dbReference type="PATRIC" id="fig|1235794.3.peg.58"/>
<sequence>MEEKRNVPKLRFPGFTDPWEQRKLGELLTYEQPQPYIVESTEYSGNPGTPVLTAGQRFILGYTDEEYGIKIASEDSPVVIFDDFTTSSHFVEFPFKVKSSAMKLLSPRDKEDDFRFIFHTLGKINYTPQGHERHWISKFSKFSVPVPGKIEQEKIGSLFQKLDSLITLHQRKLDHAKELKKGLLQKMFPKEGASVPELRFPGFTDPWEQRRLGEIATVTMGQSPNGAFYTDNPSDIILVQGNADLKDGWVCPRVWTTQITKTANAGDLIMSVRAPVGAVGKTAFDVVLGRGVAGIAGDEFLYQALQKKAQDGYWTVVSAGSTFDSISGGDLKDTPIPVPSSSAERAKIGEQLRKLDSLITLHQRQLDHIKELKKGLLQQMFV</sequence>
<evidence type="ECO:0000256" key="1">
    <source>
        <dbReference type="ARBA" id="ARBA00010923"/>
    </source>
</evidence>
<dbReference type="CDD" id="cd17494">
    <property type="entry name" value="RMtype1_S_Sma198ORF994P-TRD2-CR2_like"/>
    <property type="match status" value="1"/>
</dbReference>
<organism evidence="5 6">
    <name type="scientific">Adlercreutzia caecimuris B7</name>
    <dbReference type="NCBI Taxonomy" id="1235794"/>
    <lineage>
        <taxon>Bacteria</taxon>
        <taxon>Bacillati</taxon>
        <taxon>Actinomycetota</taxon>
        <taxon>Coriobacteriia</taxon>
        <taxon>Eggerthellales</taxon>
        <taxon>Eggerthellaceae</taxon>
        <taxon>Adlercreutzia</taxon>
    </lineage>
</organism>
<dbReference type="PANTHER" id="PTHR30408">
    <property type="entry name" value="TYPE-1 RESTRICTION ENZYME ECOKI SPECIFICITY PROTEIN"/>
    <property type="match status" value="1"/>
</dbReference>
<keyword evidence="2" id="KW-0680">Restriction system</keyword>
<dbReference type="SUPFAM" id="SSF116734">
    <property type="entry name" value="DNA methylase specificity domain"/>
    <property type="match status" value="2"/>
</dbReference>
<dbReference type="Gene3D" id="1.10.287.1120">
    <property type="entry name" value="Bipartite methylase S protein"/>
    <property type="match status" value="1"/>
</dbReference>
<dbReference type="CDD" id="cd17274">
    <property type="entry name" value="RMtype1_S_Eco540ANI-TRD1-CR1_like"/>
    <property type="match status" value="1"/>
</dbReference>
<dbReference type="Pfam" id="PF01420">
    <property type="entry name" value="Methylase_S"/>
    <property type="match status" value="2"/>
</dbReference>
<dbReference type="Gene3D" id="3.90.220.20">
    <property type="entry name" value="DNA methylase specificity domains"/>
    <property type="match status" value="2"/>
</dbReference>
<comment type="similarity">
    <text evidence="1">Belongs to the type-I restriction system S methylase family.</text>
</comment>
<comment type="caution">
    <text evidence="5">The sequence shown here is derived from an EMBL/GenBank/DDBJ whole genome shotgun (WGS) entry which is preliminary data.</text>
</comment>
<keyword evidence="3" id="KW-0238">DNA-binding</keyword>
<evidence type="ECO:0000313" key="6">
    <source>
        <dbReference type="Proteomes" id="UP000014204"/>
    </source>
</evidence>
<dbReference type="EMBL" id="ASSY01000001">
    <property type="protein sequence ID" value="EOS53751.1"/>
    <property type="molecule type" value="Genomic_DNA"/>
</dbReference>
<gene>
    <name evidence="5" type="ORF">C811_00055</name>
</gene>
<dbReference type="OrthoDB" id="3197085at2"/>
<dbReference type="RefSeq" id="WP_016308304.1">
    <property type="nucleotide sequence ID" value="NZ_KE159646.1"/>
</dbReference>
<evidence type="ECO:0000259" key="4">
    <source>
        <dbReference type="Pfam" id="PF01420"/>
    </source>
</evidence>
<evidence type="ECO:0000313" key="5">
    <source>
        <dbReference type="EMBL" id="EOS53751.1"/>
    </source>
</evidence>
<name>R9L5S5_9ACTN</name>
<dbReference type="InterPro" id="IPR052021">
    <property type="entry name" value="Type-I_RS_S_subunit"/>
</dbReference>
<feature type="domain" description="Type I restriction modification DNA specificity" evidence="4">
    <location>
        <begin position="17"/>
        <end position="174"/>
    </location>
</feature>
<dbReference type="Proteomes" id="UP000014204">
    <property type="component" value="Unassembled WGS sequence"/>
</dbReference>